<dbReference type="PANTHER" id="PTHR11626">
    <property type="entry name" value="FARNESYL-DIPHOSPHATE FARNESYLTRANSFERASE"/>
    <property type="match status" value="1"/>
</dbReference>
<keyword evidence="2" id="KW-1185">Reference proteome</keyword>
<name>A0ABS6JSK4_9BACI</name>
<proteinExistence type="predicted"/>
<dbReference type="PANTHER" id="PTHR11626:SF2">
    <property type="entry name" value="SQUALENE SYNTHASE"/>
    <property type="match status" value="1"/>
</dbReference>
<dbReference type="InterPro" id="IPR008949">
    <property type="entry name" value="Isoprenoid_synthase_dom_sf"/>
</dbReference>
<comment type="caution">
    <text evidence="1">The sequence shown here is derived from an EMBL/GenBank/DDBJ whole genome shotgun (WGS) entry which is preliminary data.</text>
</comment>
<dbReference type="InterPro" id="IPR044844">
    <property type="entry name" value="Trans_IPPS_euk-type"/>
</dbReference>
<dbReference type="SUPFAM" id="SSF48576">
    <property type="entry name" value="Terpenoid synthases"/>
    <property type="match status" value="1"/>
</dbReference>
<accession>A0ABS6JSK4</accession>
<dbReference type="InterPro" id="IPR002060">
    <property type="entry name" value="Squ/phyt_synthse"/>
</dbReference>
<evidence type="ECO:0000313" key="1">
    <source>
        <dbReference type="EMBL" id="MBU9720150.1"/>
    </source>
</evidence>
<sequence length="272" mass="30964">MSNDKQLQKEAMQMLKLTSRTFYIPITLLEPTLKKTVASAYLCMRAIDEIEDHVTLDSGVKEHLLRETASLLKKPFDHEAYLQLVSPYSHILPEVTLKLGNWISTCPSDIVHKVQESTSIMANGMAEWVRKNWHIKTKEDLNDYTYYVAGLVGVMLSDIWEWRDGTKTDRDLAIAYGRGLQTVNILRNVQEDKDRGVNFIPAGWSIDDTFDYAERNLALGDEYMKDINSKTILLFCKIPLALAKKTLQTLKSGKEKMSRSEVEAVVEEITGS</sequence>
<dbReference type="EMBL" id="JAHQCR010000013">
    <property type="protein sequence ID" value="MBU9720150.1"/>
    <property type="molecule type" value="Genomic_DNA"/>
</dbReference>
<reference evidence="1 2" key="1">
    <citation type="submission" date="2021-06" db="EMBL/GenBank/DDBJ databases">
        <title>Bacillus sp. RD4P76, an endophyte from a halophyte.</title>
        <authorList>
            <person name="Sun J.-Q."/>
        </authorList>
    </citation>
    <scope>NUCLEOTIDE SEQUENCE [LARGE SCALE GENOMIC DNA]</scope>
    <source>
        <strain evidence="1 2">JCM 17098</strain>
    </source>
</reference>
<dbReference type="Proteomes" id="UP000790580">
    <property type="component" value="Unassembled WGS sequence"/>
</dbReference>
<dbReference type="Pfam" id="PF00494">
    <property type="entry name" value="SQS_PSY"/>
    <property type="match status" value="1"/>
</dbReference>
<evidence type="ECO:0000313" key="2">
    <source>
        <dbReference type="Proteomes" id="UP000790580"/>
    </source>
</evidence>
<gene>
    <name evidence="1" type="ORF">KS407_01670</name>
</gene>
<dbReference type="Gene3D" id="1.10.600.10">
    <property type="entry name" value="Farnesyl Diphosphate Synthase"/>
    <property type="match status" value="1"/>
</dbReference>
<organism evidence="1 2">
    <name type="scientific">Evansella alkalicola</name>
    <dbReference type="NCBI Taxonomy" id="745819"/>
    <lineage>
        <taxon>Bacteria</taxon>
        <taxon>Bacillati</taxon>
        <taxon>Bacillota</taxon>
        <taxon>Bacilli</taxon>
        <taxon>Bacillales</taxon>
        <taxon>Bacillaceae</taxon>
        <taxon>Evansella</taxon>
    </lineage>
</organism>
<dbReference type="RefSeq" id="WP_088077907.1">
    <property type="nucleotide sequence ID" value="NZ_JAHQCR010000013.1"/>
</dbReference>
<protein>
    <submittedName>
        <fullName evidence="1">Phytoene/squalene synthase family protein</fullName>
    </submittedName>
</protein>